<comment type="cofactor">
    <cofactor evidence="10">
        <name>[2Fe-2S] cluster</name>
        <dbReference type="ChEBI" id="CHEBI:190135"/>
    </cofactor>
</comment>
<evidence type="ECO:0000256" key="4">
    <source>
        <dbReference type="ARBA" id="ARBA00022485"/>
    </source>
</evidence>
<evidence type="ECO:0000256" key="11">
    <source>
        <dbReference type="ARBA" id="ARBA00045300"/>
    </source>
</evidence>
<dbReference type="PROSITE" id="PS00643">
    <property type="entry name" value="COMPLEX1_75K_3"/>
    <property type="match status" value="1"/>
</dbReference>
<dbReference type="SMART" id="SM00929">
    <property type="entry name" value="NADH-G_4Fe-4S_3"/>
    <property type="match status" value="1"/>
</dbReference>
<sequence>MLRLPTVGRALAGAAKASSSAVRTPVRAASNMVEVFVDGKPVEVEPGTTVLQPVAACAMPVMKGWNILTNSEKTRKAREGVMEFLLANHPLDCPICDQGGECDLQDQSMQFGSDRSRFTEGKRAVEDKNLGPLIKTIMTRCIQCTRCVRFASEIAGVEDLGTTGRGNDLQIGTYVEKMFMSELSGNVIDVCPVGALTSKPYAFTARPWETRKTESIDVLDAVGSNIVVSTRGGEVMRVLPRMNEDVNEEWISDKTRFAYDGLKRQRLTQPMVKDDSGQLIPTTWEDALTRVAGVLQGVQGGGIAAIAGGMADAEALVALKDLFNRLNSEDLCTEEVFPMAGAGTDLRSNYLLNSRIAGIENCDLLLLIGTNPRYEAPLFNARIRKSWLHNELRVAMVGHGVDLSYSYDHLGEDTSVLKELANGTHPFCQVLSAAKRPVVIVGSSALQRQDGAAILSTVSTIAQNARTSSGVEEGWKVLNVLHRVASQVAALDLGYKAGVDAIRKNPPKVLFLLGADAGCITRADLPKDSLVIYQGHHGDVGATMADIILPGAAYTEKNATYVNTEGRSQHTRVAITAPGMAREDWKIIRALSELVGVPLPYDSLEEIRSRLAEVSPNLVRYDDVEEANYFKQANELSKAVKQDLLAAPLVPPQLTIKDFYMTDSISRASQTMAKCVKAVTEGAAAVEEPSIC</sequence>
<dbReference type="SUPFAM" id="SSF53706">
    <property type="entry name" value="Formate dehydrogenase/DMSO reductase, domains 1-3"/>
    <property type="match status" value="1"/>
</dbReference>
<dbReference type="PROSITE" id="PS51839">
    <property type="entry name" value="4FE4S_HC3"/>
    <property type="match status" value="1"/>
</dbReference>
<dbReference type="SUPFAM" id="SSF54862">
    <property type="entry name" value="4Fe-4S ferredoxins"/>
    <property type="match status" value="1"/>
</dbReference>
<name>A0A7N6AYT2_ANATE</name>
<dbReference type="Ensembl" id="ENSATET00000058827.2">
    <property type="protein sequence ID" value="ENSATEP00000054848.1"/>
    <property type="gene ID" value="ENSATEG00000019996.3"/>
</dbReference>
<evidence type="ECO:0000256" key="6">
    <source>
        <dbReference type="ARBA" id="ARBA00022967"/>
    </source>
</evidence>
<dbReference type="PROSITE" id="PS51669">
    <property type="entry name" value="4FE4S_MOW_BIS_MGD"/>
    <property type="match status" value="1"/>
</dbReference>
<reference evidence="14" key="3">
    <citation type="submission" date="2025-09" db="UniProtKB">
        <authorList>
            <consortium name="Ensembl"/>
        </authorList>
    </citation>
    <scope>IDENTIFICATION</scope>
</reference>
<comment type="similarity">
    <text evidence="2">Belongs to the complex I 75 kDa subunit family.</text>
</comment>
<gene>
    <name evidence="14" type="primary">NDUFS1</name>
</gene>
<dbReference type="FunFam" id="3.40.50.740:FF:000002">
    <property type="entry name" value="NADH-ubiquinone oxidoreductase 75 kDa subunit, mitochondrial"/>
    <property type="match status" value="1"/>
</dbReference>
<keyword evidence="5" id="KW-0479">Metal-binding</keyword>
<keyword evidence="15" id="KW-1185">Reference proteome</keyword>
<dbReference type="GeneTree" id="ENSGT00940000153514"/>
<reference evidence="14" key="1">
    <citation type="submission" date="2021-04" db="EMBL/GenBank/DDBJ databases">
        <authorList>
            <consortium name="Wellcome Sanger Institute Data Sharing"/>
        </authorList>
    </citation>
    <scope>NUCLEOTIDE SEQUENCE [LARGE SCALE GENOMIC DNA]</scope>
</reference>
<evidence type="ECO:0000259" key="13">
    <source>
        <dbReference type="PROSITE" id="PS51839"/>
    </source>
</evidence>
<dbReference type="InterPro" id="IPR006963">
    <property type="entry name" value="Mopterin_OxRdtase_4Fe-4S_dom"/>
</dbReference>
<dbReference type="GO" id="GO:0046872">
    <property type="term" value="F:metal ion binding"/>
    <property type="evidence" value="ECO:0007669"/>
    <property type="project" value="UniProtKB-KW"/>
</dbReference>
<dbReference type="CDD" id="cd02773">
    <property type="entry name" value="MopB_Res-Cmplx1_Nad11"/>
    <property type="match status" value="1"/>
</dbReference>
<dbReference type="Gene3D" id="3.10.20.740">
    <property type="match status" value="1"/>
</dbReference>
<comment type="function">
    <text evidence="11">Core subunit of the mitochondrial membrane respiratory chain NADH dehydrogenase (Complex I) which catalyzes electron transfer from NADH through the respiratory chain, using ubiquinone as an electron acceptor. Essential for catalysing the entry and efficient transfer of electrons within complex I. Plays a key role in the assembly and stability of complex I and participates in the association of complex I with ubiquinol-cytochrome reductase complex (Complex III) to form supercomplexes.</text>
</comment>
<evidence type="ECO:0000256" key="9">
    <source>
        <dbReference type="ARBA" id="ARBA00023027"/>
    </source>
</evidence>
<evidence type="ECO:0000256" key="10">
    <source>
        <dbReference type="ARBA" id="ARBA00034078"/>
    </source>
</evidence>
<accession>A0A7N6AYT2</accession>
<evidence type="ECO:0000256" key="1">
    <source>
        <dbReference type="ARBA" id="ARBA00001966"/>
    </source>
</evidence>
<dbReference type="GO" id="GO:0042773">
    <property type="term" value="P:ATP synthesis coupled electron transport"/>
    <property type="evidence" value="ECO:0007669"/>
    <property type="project" value="InterPro"/>
</dbReference>
<dbReference type="Pfam" id="PF10588">
    <property type="entry name" value="NADH-G_4Fe-4S_3"/>
    <property type="match status" value="1"/>
</dbReference>
<dbReference type="InterPro" id="IPR054351">
    <property type="entry name" value="NADH_UbQ_OxRdtase_ferredoxin"/>
</dbReference>
<dbReference type="Pfam" id="PF22117">
    <property type="entry name" value="Fer4_Nqo3"/>
    <property type="match status" value="1"/>
</dbReference>
<evidence type="ECO:0000256" key="7">
    <source>
        <dbReference type="ARBA" id="ARBA00023004"/>
    </source>
</evidence>
<dbReference type="InterPro" id="IPR006656">
    <property type="entry name" value="Mopterin_OxRdtase"/>
</dbReference>
<dbReference type="InterPro" id="IPR010228">
    <property type="entry name" value="NADH_UbQ_OxRdtase_Gsu"/>
</dbReference>
<dbReference type="FunFam" id="3.30.70.20:FF:000002">
    <property type="entry name" value="NADH-ubiquinone oxidoreductase 75 kDa subunit"/>
    <property type="match status" value="1"/>
</dbReference>
<evidence type="ECO:0000256" key="5">
    <source>
        <dbReference type="ARBA" id="ARBA00022723"/>
    </source>
</evidence>
<keyword evidence="6" id="KW-1278">Translocase</keyword>
<keyword evidence="7" id="KW-0408">Iron</keyword>
<evidence type="ECO:0000313" key="15">
    <source>
        <dbReference type="Proteomes" id="UP000265040"/>
    </source>
</evidence>
<evidence type="ECO:0000256" key="8">
    <source>
        <dbReference type="ARBA" id="ARBA00023014"/>
    </source>
</evidence>
<dbReference type="Pfam" id="PF00384">
    <property type="entry name" value="Molybdopterin"/>
    <property type="match status" value="1"/>
</dbReference>
<dbReference type="Gene3D" id="3.40.50.740">
    <property type="match status" value="1"/>
</dbReference>
<dbReference type="GO" id="GO:0016651">
    <property type="term" value="F:oxidoreductase activity, acting on NAD(P)H"/>
    <property type="evidence" value="ECO:0007669"/>
    <property type="project" value="InterPro"/>
</dbReference>
<dbReference type="Pfam" id="PF09326">
    <property type="entry name" value="NADH_dhqG_C"/>
    <property type="match status" value="1"/>
</dbReference>
<reference evidence="14" key="2">
    <citation type="submission" date="2025-08" db="UniProtKB">
        <authorList>
            <consortium name="Ensembl"/>
        </authorList>
    </citation>
    <scope>IDENTIFICATION</scope>
</reference>
<dbReference type="InterPro" id="IPR050123">
    <property type="entry name" value="Prok_molybdopt-oxidoreductase"/>
</dbReference>
<dbReference type="FunFam" id="3.30.200.210:FF:000002">
    <property type="entry name" value="NADH-ubiquinone oxidoreductase 75 kDa subunit"/>
    <property type="match status" value="1"/>
</dbReference>
<dbReference type="Gene3D" id="3.30.70.20">
    <property type="match status" value="1"/>
</dbReference>
<dbReference type="PANTHER" id="PTHR43105">
    <property type="entry name" value="RESPIRATORY NITRATE REDUCTASE"/>
    <property type="match status" value="1"/>
</dbReference>
<dbReference type="GO" id="GO:0008137">
    <property type="term" value="F:NADH dehydrogenase (ubiquinone) activity"/>
    <property type="evidence" value="ECO:0007669"/>
    <property type="project" value="InterPro"/>
</dbReference>
<proteinExistence type="inferred from homology"/>
<dbReference type="InterPro" id="IPR015405">
    <property type="entry name" value="NDUFS1-like_C"/>
</dbReference>
<evidence type="ECO:0000313" key="14">
    <source>
        <dbReference type="Ensembl" id="ENSATEP00000054848.1"/>
    </source>
</evidence>
<dbReference type="Gene3D" id="3.30.200.210">
    <property type="match status" value="1"/>
</dbReference>
<dbReference type="NCBIfam" id="TIGR01973">
    <property type="entry name" value="NuoG"/>
    <property type="match status" value="1"/>
</dbReference>
<dbReference type="PROSITE" id="PS00642">
    <property type="entry name" value="COMPLEX1_75K_2"/>
    <property type="match status" value="1"/>
</dbReference>
<dbReference type="InterPro" id="IPR000283">
    <property type="entry name" value="NADH_UbQ_OxRdtase_75kDa_su_CS"/>
</dbReference>
<dbReference type="Proteomes" id="UP000265040">
    <property type="component" value="Chromosome 2"/>
</dbReference>
<evidence type="ECO:0000259" key="12">
    <source>
        <dbReference type="PROSITE" id="PS51669"/>
    </source>
</evidence>
<evidence type="ECO:0000256" key="2">
    <source>
        <dbReference type="ARBA" id="ARBA00005404"/>
    </source>
</evidence>
<feature type="domain" description="4Fe-4S Mo/W bis-MGD-type" evidence="12">
    <location>
        <begin position="210"/>
        <end position="266"/>
    </location>
</feature>
<dbReference type="InterPro" id="IPR019574">
    <property type="entry name" value="NADH_UbQ_OxRdtase_Gsu_4Fe4S-bd"/>
</dbReference>
<keyword evidence="9" id="KW-0520">NAD</keyword>
<dbReference type="Pfam" id="PF22151">
    <property type="entry name" value="Fer4_NDSU1"/>
    <property type="match status" value="1"/>
</dbReference>
<protein>
    <recommendedName>
        <fullName evidence="3">NADH-ubiquinone oxidoreductase 75 kDa subunit, mitochondrial</fullName>
    </recommendedName>
</protein>
<dbReference type="PANTHER" id="PTHR43105:SF13">
    <property type="entry name" value="NADH-UBIQUINONE OXIDOREDUCTASE 75 KDA SUBUNIT, MITOCHONDRIAL"/>
    <property type="match status" value="1"/>
</dbReference>
<dbReference type="AlphaFoldDB" id="A0A7N6AYT2"/>
<keyword evidence="4" id="KW-0004">4Fe-4S</keyword>
<keyword evidence="8" id="KW-0411">Iron-sulfur</keyword>
<comment type="cofactor">
    <cofactor evidence="1">
        <name>[4Fe-4S] cluster</name>
        <dbReference type="ChEBI" id="CHEBI:49883"/>
    </cofactor>
</comment>
<dbReference type="GO" id="GO:0016020">
    <property type="term" value="C:membrane"/>
    <property type="evidence" value="ECO:0007669"/>
    <property type="project" value="InterPro"/>
</dbReference>
<feature type="domain" description="4Fe-4S His(Cys)3-ligated-type" evidence="13">
    <location>
        <begin position="73"/>
        <end position="112"/>
    </location>
</feature>
<dbReference type="GO" id="GO:0051539">
    <property type="term" value="F:4 iron, 4 sulfur cluster binding"/>
    <property type="evidence" value="ECO:0007669"/>
    <property type="project" value="UniProtKB-KW"/>
</dbReference>
<evidence type="ECO:0000256" key="3">
    <source>
        <dbReference type="ARBA" id="ARBA00013888"/>
    </source>
</evidence>
<organism evidence="14 15">
    <name type="scientific">Anabas testudineus</name>
    <name type="common">Climbing perch</name>
    <name type="synonym">Anthias testudineus</name>
    <dbReference type="NCBI Taxonomy" id="64144"/>
    <lineage>
        <taxon>Eukaryota</taxon>
        <taxon>Metazoa</taxon>
        <taxon>Chordata</taxon>
        <taxon>Craniata</taxon>
        <taxon>Vertebrata</taxon>
        <taxon>Euteleostomi</taxon>
        <taxon>Actinopterygii</taxon>
        <taxon>Neopterygii</taxon>
        <taxon>Teleostei</taxon>
        <taxon>Neoteleostei</taxon>
        <taxon>Acanthomorphata</taxon>
        <taxon>Anabantaria</taxon>
        <taxon>Anabantiformes</taxon>
        <taxon>Anabantoidei</taxon>
        <taxon>Anabantidae</taxon>
        <taxon>Anabas</taxon>
    </lineage>
</organism>